<dbReference type="Proteomes" id="UP000013827">
    <property type="component" value="Unassembled WGS sequence"/>
</dbReference>
<evidence type="ECO:0008006" key="9">
    <source>
        <dbReference type="Google" id="ProtNLM"/>
    </source>
</evidence>
<evidence type="ECO:0000256" key="3">
    <source>
        <dbReference type="ARBA" id="ARBA00022989"/>
    </source>
</evidence>
<reference evidence="8" key="1">
    <citation type="journal article" date="2013" name="Nature">
        <title>Pan genome of the phytoplankton Emiliania underpins its global distribution.</title>
        <authorList>
            <person name="Read B.A."/>
            <person name="Kegel J."/>
            <person name="Klute M.J."/>
            <person name="Kuo A."/>
            <person name="Lefebvre S.C."/>
            <person name="Maumus F."/>
            <person name="Mayer C."/>
            <person name="Miller J."/>
            <person name="Monier A."/>
            <person name="Salamov A."/>
            <person name="Young J."/>
            <person name="Aguilar M."/>
            <person name="Claverie J.M."/>
            <person name="Frickenhaus S."/>
            <person name="Gonzalez K."/>
            <person name="Herman E.K."/>
            <person name="Lin Y.C."/>
            <person name="Napier J."/>
            <person name="Ogata H."/>
            <person name="Sarno A.F."/>
            <person name="Shmutz J."/>
            <person name="Schroeder D."/>
            <person name="de Vargas C."/>
            <person name="Verret F."/>
            <person name="von Dassow P."/>
            <person name="Valentin K."/>
            <person name="Van de Peer Y."/>
            <person name="Wheeler G."/>
            <person name="Dacks J.B."/>
            <person name="Delwiche C.F."/>
            <person name="Dyhrman S.T."/>
            <person name="Glockner G."/>
            <person name="John U."/>
            <person name="Richards T."/>
            <person name="Worden A.Z."/>
            <person name="Zhang X."/>
            <person name="Grigoriev I.V."/>
            <person name="Allen A.E."/>
            <person name="Bidle K."/>
            <person name="Borodovsky M."/>
            <person name="Bowler C."/>
            <person name="Brownlee C."/>
            <person name="Cock J.M."/>
            <person name="Elias M."/>
            <person name="Gladyshev V.N."/>
            <person name="Groth M."/>
            <person name="Guda C."/>
            <person name="Hadaegh A."/>
            <person name="Iglesias-Rodriguez M.D."/>
            <person name="Jenkins J."/>
            <person name="Jones B.M."/>
            <person name="Lawson T."/>
            <person name="Leese F."/>
            <person name="Lindquist E."/>
            <person name="Lobanov A."/>
            <person name="Lomsadze A."/>
            <person name="Malik S.B."/>
            <person name="Marsh M.E."/>
            <person name="Mackinder L."/>
            <person name="Mock T."/>
            <person name="Mueller-Roeber B."/>
            <person name="Pagarete A."/>
            <person name="Parker M."/>
            <person name="Probert I."/>
            <person name="Quesneville H."/>
            <person name="Raines C."/>
            <person name="Rensing S.A."/>
            <person name="Riano-Pachon D.M."/>
            <person name="Richier S."/>
            <person name="Rokitta S."/>
            <person name="Shiraiwa Y."/>
            <person name="Soanes D.M."/>
            <person name="van der Giezen M."/>
            <person name="Wahlund T.M."/>
            <person name="Williams B."/>
            <person name="Wilson W."/>
            <person name="Wolfe G."/>
            <person name="Wurch L.L."/>
        </authorList>
    </citation>
    <scope>NUCLEOTIDE SEQUENCE</scope>
</reference>
<keyword evidence="8" id="KW-1185">Reference proteome</keyword>
<dbReference type="AlphaFoldDB" id="A0A0D3KNG4"/>
<dbReference type="KEGG" id="ehx:EMIHUDRAFT_440430"/>
<dbReference type="SUPFAM" id="SSF161084">
    <property type="entry name" value="MAPEG domain-like"/>
    <property type="match status" value="1"/>
</dbReference>
<dbReference type="GeneID" id="17282569"/>
<evidence type="ECO:0000256" key="5">
    <source>
        <dbReference type="SAM" id="MobiDB-lite"/>
    </source>
</evidence>
<dbReference type="PaxDb" id="2903-EOD37299"/>
<keyword evidence="3 6" id="KW-1133">Transmembrane helix</keyword>
<feature type="compositionally biased region" description="Low complexity" evidence="5">
    <location>
        <begin position="210"/>
        <end position="222"/>
    </location>
</feature>
<organism evidence="7 8">
    <name type="scientific">Emiliania huxleyi (strain CCMP1516)</name>
    <dbReference type="NCBI Taxonomy" id="280463"/>
    <lineage>
        <taxon>Eukaryota</taxon>
        <taxon>Haptista</taxon>
        <taxon>Haptophyta</taxon>
        <taxon>Prymnesiophyceae</taxon>
        <taxon>Isochrysidales</taxon>
        <taxon>Noelaerhabdaceae</taxon>
        <taxon>Emiliania</taxon>
    </lineage>
</organism>
<feature type="region of interest" description="Disordered" evidence="5">
    <location>
        <begin position="170"/>
        <end position="241"/>
    </location>
</feature>
<dbReference type="HOGENOM" id="CLU_1211712_0_0_1"/>
<evidence type="ECO:0000256" key="2">
    <source>
        <dbReference type="ARBA" id="ARBA00022692"/>
    </source>
</evidence>
<comment type="subcellular location">
    <subcellularLocation>
        <location evidence="1">Membrane</location>
    </subcellularLocation>
</comment>
<protein>
    <recommendedName>
        <fullName evidence="9">Amino acid transporter transmembrane domain-containing protein</fullName>
    </recommendedName>
</protein>
<evidence type="ECO:0000256" key="1">
    <source>
        <dbReference type="ARBA" id="ARBA00004370"/>
    </source>
</evidence>
<name>A0A0D3KNG4_EMIH1</name>
<evidence type="ECO:0000256" key="6">
    <source>
        <dbReference type="SAM" id="Phobius"/>
    </source>
</evidence>
<dbReference type="InterPro" id="IPR023352">
    <property type="entry name" value="MAPEG-like_dom_sf"/>
</dbReference>
<evidence type="ECO:0000313" key="7">
    <source>
        <dbReference type="EnsemblProtists" id="EOD37299"/>
    </source>
</evidence>
<dbReference type="EnsemblProtists" id="EOD37299">
    <property type="protein sequence ID" value="EOD37299"/>
    <property type="gene ID" value="EMIHUDRAFT_440430"/>
</dbReference>
<reference evidence="7" key="2">
    <citation type="submission" date="2024-10" db="UniProtKB">
        <authorList>
            <consortium name="EnsemblProtists"/>
        </authorList>
    </citation>
    <scope>IDENTIFICATION</scope>
</reference>
<proteinExistence type="predicted"/>
<dbReference type="Pfam" id="PF01124">
    <property type="entry name" value="MAPEG"/>
    <property type="match status" value="1"/>
</dbReference>
<evidence type="ECO:0000313" key="8">
    <source>
        <dbReference type="Proteomes" id="UP000013827"/>
    </source>
</evidence>
<keyword evidence="4 6" id="KW-0472">Membrane</keyword>
<dbReference type="GO" id="GO:0016020">
    <property type="term" value="C:membrane"/>
    <property type="evidence" value="ECO:0007669"/>
    <property type="project" value="UniProtKB-SubCell"/>
</dbReference>
<dbReference type="RefSeq" id="XP_005789728.1">
    <property type="nucleotide sequence ID" value="XM_005789671.1"/>
</dbReference>
<accession>A0A0D3KNG4</accession>
<feature type="compositionally biased region" description="Pro residues" evidence="5">
    <location>
        <begin position="193"/>
        <end position="205"/>
    </location>
</feature>
<evidence type="ECO:0000256" key="4">
    <source>
        <dbReference type="ARBA" id="ARBA00023136"/>
    </source>
</evidence>
<dbReference type="InterPro" id="IPR001129">
    <property type="entry name" value="Membr-assoc_MAPEG"/>
</dbReference>
<keyword evidence="2 6" id="KW-0812">Transmembrane</keyword>
<feature type="transmembrane region" description="Helical" evidence="6">
    <location>
        <begin position="63"/>
        <end position="87"/>
    </location>
</feature>
<sequence>MGLFSTFGLTFSATGYAGVIKGLALFPLLLPAAHFAAYTFVTSPVSDSVLDALPVPVAKVPALVAFLLVALAAGSGLVAIVAINLLGGHYDNHTPRMLKGPALSEELPAVYRLQCAHNNSIECLAYVTPAFWMASAHELPPPLCAKLSLFLLAARVAYIAARDTAEIQPTTEIQPRYGPHAATLNEGACPAAPASPPVRHAPPPSDTNDAPPARQPDAPAVPTAVGPGNLPGTFTGLSHRL</sequence>